<keyword evidence="1" id="KW-1133">Transmembrane helix</keyword>
<evidence type="ECO:0000313" key="2">
    <source>
        <dbReference type="EMBL" id="MDJ1184100.1"/>
    </source>
</evidence>
<feature type="transmembrane region" description="Helical" evidence="1">
    <location>
        <begin position="20"/>
        <end position="41"/>
    </location>
</feature>
<sequence>MNITGLNDRSQVRRNFAQSFLPVSVLGIVAGGMLSGSAEALTFKFKGTVKSFEFNNGITQDGSVSLGTKVKGKYTFDCLPSDCIYEYGSYSDPTATSGASVKVGNYHFRSVPFEGFGPAPASMQYNMFFTDITNWLTIGIEEAKDPSLDMNRVSPTGGSYSAISMSSSDPFALGSISILSSQGMFQFDPDVAIGVEVTSIRQRQVPEPASTLSLLVVGSLALLSRCRKNQGC</sequence>
<gene>
    <name evidence="2" type="ORF">PMH09_12985</name>
</gene>
<organism evidence="2 3">
    <name type="scientific">Roseofilum casamattae BLCC-M143</name>
    <dbReference type="NCBI Taxonomy" id="3022442"/>
    <lineage>
        <taxon>Bacteria</taxon>
        <taxon>Bacillati</taxon>
        <taxon>Cyanobacteriota</taxon>
        <taxon>Cyanophyceae</taxon>
        <taxon>Desertifilales</taxon>
        <taxon>Desertifilaceae</taxon>
        <taxon>Roseofilum</taxon>
        <taxon>Roseofilum casamattae</taxon>
    </lineage>
</organism>
<protein>
    <submittedName>
        <fullName evidence="2">PEP-CTERM sorting domain-containing protein</fullName>
    </submittedName>
</protein>
<comment type="caution">
    <text evidence="2">The sequence shown here is derived from an EMBL/GenBank/DDBJ whole genome shotgun (WGS) entry which is preliminary data.</text>
</comment>
<dbReference type="EMBL" id="JAQOSQ010000012">
    <property type="protein sequence ID" value="MDJ1184100.1"/>
    <property type="molecule type" value="Genomic_DNA"/>
</dbReference>
<keyword evidence="1" id="KW-0472">Membrane</keyword>
<keyword evidence="3" id="KW-1185">Reference proteome</keyword>
<dbReference type="NCBIfam" id="TIGR02595">
    <property type="entry name" value="PEP_CTERM"/>
    <property type="match status" value="1"/>
</dbReference>
<evidence type="ECO:0000256" key="1">
    <source>
        <dbReference type="SAM" id="Phobius"/>
    </source>
</evidence>
<dbReference type="RefSeq" id="WP_283758752.1">
    <property type="nucleotide sequence ID" value="NZ_JAQOSQ010000012.1"/>
</dbReference>
<keyword evidence="1" id="KW-0812">Transmembrane</keyword>
<name>A0ABT7BYF1_9CYAN</name>
<dbReference type="InterPro" id="IPR013424">
    <property type="entry name" value="Ice-binding_C"/>
</dbReference>
<evidence type="ECO:0000313" key="3">
    <source>
        <dbReference type="Proteomes" id="UP001232992"/>
    </source>
</evidence>
<proteinExistence type="predicted"/>
<accession>A0ABT7BYF1</accession>
<dbReference type="Proteomes" id="UP001232992">
    <property type="component" value="Unassembled WGS sequence"/>
</dbReference>
<reference evidence="2 3" key="1">
    <citation type="submission" date="2023-01" db="EMBL/GenBank/DDBJ databases">
        <title>Novel diversity within Roseofilum (Cyanobacteria; Desertifilaceae) from marine benthic mats with descriptions of four novel species.</title>
        <authorList>
            <person name="Wang Y."/>
            <person name="Berthold D.E."/>
            <person name="Hu J."/>
            <person name="Lefler F.W."/>
            <person name="Laughinghouse H.D. IV."/>
        </authorList>
    </citation>
    <scope>NUCLEOTIDE SEQUENCE [LARGE SCALE GENOMIC DNA]</scope>
    <source>
        <strain evidence="2 3">BLCC-M143</strain>
    </source>
</reference>